<dbReference type="FunFam" id="3.40.50.720:FF:000311">
    <property type="entry name" value="Ornithine cyclodeaminase"/>
    <property type="match status" value="1"/>
</dbReference>
<sequence length="314" mass="33711">MLPGILTWDAVQPLLNWCDAVEALRRGHLRPRPEQGDLLLGPEGARLLNRAAWIADLGFVIKGDSVVAANAARGLPTVQGAAMLYDARTGAIRAIIESRLVTQYKTAADSVLGASYLARADSRHLVIVGAGVVAGSLARAYCAVFSALERVSIWARRTPQAQTLAASLGDIAARVEAVEDLPRTLATADIVSAATFAREPILRGAWVRPGTHVDLVGAYTPEMREADDALMARAAIHVDFRDTTIDRIGELMIPIASGAIVREDIRGDLYDLVAEGRGVRDVDGITVFKNGGGAHLDLMMARYIARTVERKSRT</sequence>
<evidence type="ECO:0000256" key="1">
    <source>
        <dbReference type="ARBA" id="ARBA00008903"/>
    </source>
</evidence>
<protein>
    <submittedName>
        <fullName evidence="2">Ornithine cyclodeaminase</fullName>
    </submittedName>
</protein>
<dbReference type="InterPro" id="IPR023401">
    <property type="entry name" value="ODC_N"/>
</dbReference>
<dbReference type="OrthoDB" id="9785971at2"/>
<proteinExistence type="inferred from homology"/>
<comment type="caution">
    <text evidence="2">The sequence shown here is derived from an EMBL/GenBank/DDBJ whole genome shotgun (WGS) entry which is preliminary data.</text>
</comment>
<dbReference type="Pfam" id="PF02423">
    <property type="entry name" value="OCD_Mu_crystall"/>
    <property type="match status" value="1"/>
</dbReference>
<evidence type="ECO:0000313" key="3">
    <source>
        <dbReference type="Proteomes" id="UP000285295"/>
    </source>
</evidence>
<name>A0A443K2J0_9RHOB</name>
<dbReference type="InterPro" id="IPR036291">
    <property type="entry name" value="NAD(P)-bd_dom_sf"/>
</dbReference>
<dbReference type="AlphaFoldDB" id="A0A443K2J0"/>
<dbReference type="GO" id="GO:0016491">
    <property type="term" value="F:oxidoreductase activity"/>
    <property type="evidence" value="ECO:0007669"/>
    <property type="project" value="UniProtKB-ARBA"/>
</dbReference>
<dbReference type="Gene3D" id="3.30.1780.10">
    <property type="entry name" value="ornithine cyclodeaminase, domain 1"/>
    <property type="match status" value="1"/>
</dbReference>
<dbReference type="PANTHER" id="PTHR13812:SF19">
    <property type="entry name" value="KETIMINE REDUCTASE MU-CRYSTALLIN"/>
    <property type="match status" value="1"/>
</dbReference>
<dbReference type="EMBL" id="SAUX01000026">
    <property type="protein sequence ID" value="RWR26965.1"/>
    <property type="molecule type" value="Genomic_DNA"/>
</dbReference>
<dbReference type="RefSeq" id="WP_128238481.1">
    <property type="nucleotide sequence ID" value="NZ_SAUX01000026.1"/>
</dbReference>
<dbReference type="PANTHER" id="PTHR13812">
    <property type="entry name" value="KETIMINE REDUCTASE MU-CRYSTALLIN"/>
    <property type="match status" value="1"/>
</dbReference>
<dbReference type="SUPFAM" id="SSF51735">
    <property type="entry name" value="NAD(P)-binding Rossmann-fold domains"/>
    <property type="match status" value="1"/>
</dbReference>
<comment type="similarity">
    <text evidence="1">Belongs to the ornithine cyclodeaminase/mu-crystallin family.</text>
</comment>
<dbReference type="Gene3D" id="3.40.50.720">
    <property type="entry name" value="NAD(P)-binding Rossmann-like Domain"/>
    <property type="match status" value="1"/>
</dbReference>
<organism evidence="2 3">
    <name type="scientific">Paenirhodobacter populi</name>
    <dbReference type="NCBI Taxonomy" id="2306993"/>
    <lineage>
        <taxon>Bacteria</taxon>
        <taxon>Pseudomonadati</taxon>
        <taxon>Pseudomonadota</taxon>
        <taxon>Alphaproteobacteria</taxon>
        <taxon>Rhodobacterales</taxon>
        <taxon>Rhodobacter group</taxon>
        <taxon>Paenirhodobacter</taxon>
    </lineage>
</organism>
<accession>A0A443K2J0</accession>
<dbReference type="GO" id="GO:0005737">
    <property type="term" value="C:cytoplasm"/>
    <property type="evidence" value="ECO:0007669"/>
    <property type="project" value="TreeGrafter"/>
</dbReference>
<evidence type="ECO:0000313" key="2">
    <source>
        <dbReference type="EMBL" id="RWR26965.1"/>
    </source>
</evidence>
<gene>
    <name evidence="2" type="ORF">D2T31_18505</name>
</gene>
<dbReference type="InterPro" id="IPR003462">
    <property type="entry name" value="ODC_Mu_crystall"/>
</dbReference>
<dbReference type="Proteomes" id="UP000285295">
    <property type="component" value="Unassembled WGS sequence"/>
</dbReference>
<reference evidence="2 3" key="1">
    <citation type="submission" date="2019-01" db="EMBL/GenBank/DDBJ databases">
        <title>Sinorhodobacter populi sp. nov. isolated from the symptomatic bark tissue of Populus euramericana canker.</title>
        <authorList>
            <person name="Xu G."/>
        </authorList>
    </citation>
    <scope>NUCLEOTIDE SEQUENCE [LARGE SCALE GENOMIC DNA]</scope>
    <source>
        <strain evidence="2 3">D19-10-3-21</strain>
    </source>
</reference>
<dbReference type="GO" id="GO:0019752">
    <property type="term" value="P:carboxylic acid metabolic process"/>
    <property type="evidence" value="ECO:0007669"/>
    <property type="project" value="UniProtKB-ARBA"/>
</dbReference>
<reference evidence="2 3" key="2">
    <citation type="submission" date="2019-01" db="EMBL/GenBank/DDBJ databases">
        <authorList>
            <person name="Li Y."/>
        </authorList>
    </citation>
    <scope>NUCLEOTIDE SEQUENCE [LARGE SCALE GENOMIC DNA]</scope>
    <source>
        <strain evidence="2 3">D19-10-3-21</strain>
    </source>
</reference>